<dbReference type="EMBL" id="CADEBD010000175">
    <property type="protein sequence ID" value="CAB3224879.1"/>
    <property type="molecule type" value="Genomic_DNA"/>
</dbReference>
<evidence type="ECO:0000256" key="7">
    <source>
        <dbReference type="ARBA" id="ARBA00022722"/>
    </source>
</evidence>
<comment type="subcellular location">
    <subcellularLocation>
        <location evidence="3">Cytoplasm</location>
    </subcellularLocation>
    <subcellularLocation>
        <location evidence="2">Nucleus</location>
    </subcellularLocation>
</comment>
<evidence type="ECO:0000256" key="5">
    <source>
        <dbReference type="ARBA" id="ARBA00015519"/>
    </source>
</evidence>
<dbReference type="GO" id="GO:0016787">
    <property type="term" value="F:hydrolase activity"/>
    <property type="evidence" value="ECO:0007669"/>
    <property type="project" value="UniProtKB-KW"/>
</dbReference>
<comment type="function">
    <text evidence="12">Transposase-derived protein that may have nuclease activity. Does not have transposase activity.</text>
</comment>
<comment type="similarity">
    <text evidence="4">Belongs to the HARBI1 family.</text>
</comment>
<comment type="cofactor">
    <cofactor evidence="1">
        <name>a divalent metal cation</name>
        <dbReference type="ChEBI" id="CHEBI:60240"/>
    </cofactor>
</comment>
<evidence type="ECO:0000256" key="11">
    <source>
        <dbReference type="ARBA" id="ARBA00030126"/>
    </source>
</evidence>
<dbReference type="Pfam" id="PF13359">
    <property type="entry name" value="DDE_Tnp_4"/>
    <property type="match status" value="1"/>
</dbReference>
<protein>
    <recommendedName>
        <fullName evidence="5">Putative nuclease HARBI1</fullName>
    </recommendedName>
    <alternativeName>
        <fullName evidence="11">Harbinger transposase-derived nuclease</fullName>
    </alternativeName>
</protein>
<dbReference type="InterPro" id="IPR026103">
    <property type="entry name" value="HARBI1_animal"/>
</dbReference>
<dbReference type="Proteomes" id="UP000494256">
    <property type="component" value="Unassembled WGS sequence"/>
</dbReference>
<keyword evidence="9" id="KW-0378">Hydrolase</keyword>
<keyword evidence="6" id="KW-0963">Cytoplasm</keyword>
<evidence type="ECO:0000256" key="3">
    <source>
        <dbReference type="ARBA" id="ARBA00004496"/>
    </source>
</evidence>
<dbReference type="GO" id="GO:0004518">
    <property type="term" value="F:nuclease activity"/>
    <property type="evidence" value="ECO:0007669"/>
    <property type="project" value="UniProtKB-KW"/>
</dbReference>
<dbReference type="GO" id="GO:0005737">
    <property type="term" value="C:cytoplasm"/>
    <property type="evidence" value="ECO:0007669"/>
    <property type="project" value="UniProtKB-SubCell"/>
</dbReference>
<proteinExistence type="inferred from homology"/>
<evidence type="ECO:0000256" key="4">
    <source>
        <dbReference type="ARBA" id="ARBA00006958"/>
    </source>
</evidence>
<evidence type="ECO:0000256" key="10">
    <source>
        <dbReference type="ARBA" id="ARBA00023242"/>
    </source>
</evidence>
<dbReference type="OrthoDB" id="10251508at2759"/>
<dbReference type="PANTHER" id="PTHR22930:SF289">
    <property type="entry name" value="DDE TNP4 DOMAIN-CONTAINING PROTEIN-RELATED"/>
    <property type="match status" value="1"/>
</dbReference>
<keyword evidence="8" id="KW-0479">Metal-binding</keyword>
<organism evidence="14 15">
    <name type="scientific">Arctia plantaginis</name>
    <name type="common">Wood tiger moth</name>
    <name type="synonym">Phalaena plantaginis</name>
    <dbReference type="NCBI Taxonomy" id="874455"/>
    <lineage>
        <taxon>Eukaryota</taxon>
        <taxon>Metazoa</taxon>
        <taxon>Ecdysozoa</taxon>
        <taxon>Arthropoda</taxon>
        <taxon>Hexapoda</taxon>
        <taxon>Insecta</taxon>
        <taxon>Pterygota</taxon>
        <taxon>Neoptera</taxon>
        <taxon>Endopterygota</taxon>
        <taxon>Lepidoptera</taxon>
        <taxon>Glossata</taxon>
        <taxon>Ditrysia</taxon>
        <taxon>Noctuoidea</taxon>
        <taxon>Erebidae</taxon>
        <taxon>Arctiinae</taxon>
        <taxon>Arctia</taxon>
    </lineage>
</organism>
<reference evidence="14 15" key="1">
    <citation type="submission" date="2020-04" db="EMBL/GenBank/DDBJ databases">
        <authorList>
            <person name="Wallbank WR R."/>
            <person name="Pardo Diaz C."/>
            <person name="Kozak K."/>
            <person name="Martin S."/>
            <person name="Jiggins C."/>
            <person name="Moest M."/>
            <person name="Warren A I."/>
            <person name="Byers J.R.P. K."/>
            <person name="Montejo-Kovacevich G."/>
            <person name="Yen C E."/>
        </authorList>
    </citation>
    <scope>NUCLEOTIDE SEQUENCE [LARGE SCALE GENOMIC DNA]</scope>
</reference>
<evidence type="ECO:0000256" key="12">
    <source>
        <dbReference type="ARBA" id="ARBA00045850"/>
    </source>
</evidence>
<name>A0A8S0YYZ5_ARCPL</name>
<evidence type="ECO:0000313" key="15">
    <source>
        <dbReference type="Proteomes" id="UP000494256"/>
    </source>
</evidence>
<accession>A0A8S0YYZ5</accession>
<dbReference type="GO" id="GO:0046872">
    <property type="term" value="F:metal ion binding"/>
    <property type="evidence" value="ECO:0007669"/>
    <property type="project" value="UniProtKB-KW"/>
</dbReference>
<sequence length="304" mass="33900">MKLLIALSFYATGSYQSLVGQSAFHNVSQATVSRAVGQVTKALNDPTIYHKYVRFPLEQQDRNDIKAKFYHKFKIPGVLGCIDGTHVAILRPHVHEERYFNRKGYHSLNVMIVCDSDLQIMCVDASIPGAAHDSSVWQSNPLSQHLISLAGSGGDGSFLLGDSGYPLRKWMMTPILNTTEGTPQQYYYDLHVTARNTVERCIGVLKARFRCLLAARALHYAPNTAGQIVNACCVLHNIANRAKNPVLPLLPEEVVAENLRQYQVQEDLRAEAETVVTIGGRVNRDLLEGRAMQQALVNKLWAER</sequence>
<keyword evidence="7" id="KW-0540">Nuclease</keyword>
<dbReference type="AlphaFoldDB" id="A0A8S0YYZ5"/>
<evidence type="ECO:0000256" key="8">
    <source>
        <dbReference type="ARBA" id="ARBA00022723"/>
    </source>
</evidence>
<evidence type="ECO:0000256" key="9">
    <source>
        <dbReference type="ARBA" id="ARBA00022801"/>
    </source>
</evidence>
<comment type="caution">
    <text evidence="14">The sequence shown here is derived from an EMBL/GenBank/DDBJ whole genome shotgun (WGS) entry which is preliminary data.</text>
</comment>
<dbReference type="PANTHER" id="PTHR22930">
    <property type="match status" value="1"/>
</dbReference>
<evidence type="ECO:0000256" key="1">
    <source>
        <dbReference type="ARBA" id="ARBA00001968"/>
    </source>
</evidence>
<evidence type="ECO:0000259" key="13">
    <source>
        <dbReference type="Pfam" id="PF13359"/>
    </source>
</evidence>
<dbReference type="GO" id="GO:0005634">
    <property type="term" value="C:nucleus"/>
    <property type="evidence" value="ECO:0007669"/>
    <property type="project" value="UniProtKB-SubCell"/>
</dbReference>
<dbReference type="PRINTS" id="PR02086">
    <property type="entry name" value="PUTNUCHARBI1"/>
</dbReference>
<evidence type="ECO:0000256" key="6">
    <source>
        <dbReference type="ARBA" id="ARBA00022490"/>
    </source>
</evidence>
<dbReference type="InterPro" id="IPR045249">
    <property type="entry name" value="HARBI1-like"/>
</dbReference>
<gene>
    <name evidence="14" type="ORF">APLA_LOCUS2096</name>
</gene>
<dbReference type="InterPro" id="IPR027806">
    <property type="entry name" value="HARBI1_dom"/>
</dbReference>
<evidence type="ECO:0000256" key="2">
    <source>
        <dbReference type="ARBA" id="ARBA00004123"/>
    </source>
</evidence>
<keyword evidence="10" id="KW-0539">Nucleus</keyword>
<feature type="domain" description="DDE Tnp4" evidence="13">
    <location>
        <begin position="82"/>
        <end position="237"/>
    </location>
</feature>
<evidence type="ECO:0000313" key="14">
    <source>
        <dbReference type="EMBL" id="CAB3224879.1"/>
    </source>
</evidence>